<name>A0A1I5XJI1_9PSEU</name>
<dbReference type="RefSeq" id="WP_167545541.1">
    <property type="nucleotide sequence ID" value="NZ_FOWC01000010.1"/>
</dbReference>
<dbReference type="InterPro" id="IPR002173">
    <property type="entry name" value="Carboh/pur_kinase_PfkB_CS"/>
</dbReference>
<protein>
    <submittedName>
        <fullName evidence="6">Sugar or nucleoside kinase, ribokinase family</fullName>
    </submittedName>
</protein>
<gene>
    <name evidence="6" type="ORF">SAMN05421854_110278</name>
</gene>
<dbReference type="SUPFAM" id="SSF53613">
    <property type="entry name" value="Ribokinase-like"/>
    <property type="match status" value="1"/>
</dbReference>
<dbReference type="STRING" id="112413.SAMN05421854_110278"/>
<dbReference type="InterPro" id="IPR029056">
    <property type="entry name" value="Ribokinase-like"/>
</dbReference>
<dbReference type="PRINTS" id="PR00990">
    <property type="entry name" value="RIBOKINASE"/>
</dbReference>
<accession>A0A1I5XJI1</accession>
<organism evidence="6 7">
    <name type="scientific">Amycolatopsis rubida</name>
    <dbReference type="NCBI Taxonomy" id="112413"/>
    <lineage>
        <taxon>Bacteria</taxon>
        <taxon>Bacillati</taxon>
        <taxon>Actinomycetota</taxon>
        <taxon>Actinomycetes</taxon>
        <taxon>Pseudonocardiales</taxon>
        <taxon>Pseudonocardiaceae</taxon>
        <taxon>Amycolatopsis</taxon>
    </lineage>
</organism>
<dbReference type="Proteomes" id="UP000199137">
    <property type="component" value="Unassembled WGS sequence"/>
</dbReference>
<dbReference type="AlphaFoldDB" id="A0A1I5XJI1"/>
<feature type="domain" description="Carbohydrate kinase PfkB" evidence="5">
    <location>
        <begin position="6"/>
        <end position="291"/>
    </location>
</feature>
<comment type="similarity">
    <text evidence="1 4">Belongs to the carbohydrate kinase PfkB family.</text>
</comment>
<keyword evidence="3 4" id="KW-0418">Kinase</keyword>
<dbReference type="EMBL" id="FOWC01000010">
    <property type="protein sequence ID" value="SFQ32125.1"/>
    <property type="molecule type" value="Genomic_DNA"/>
</dbReference>
<keyword evidence="2 4" id="KW-0808">Transferase</keyword>
<dbReference type="PANTHER" id="PTHR10584:SF166">
    <property type="entry name" value="RIBOKINASE"/>
    <property type="match status" value="1"/>
</dbReference>
<reference evidence="6 7" key="1">
    <citation type="submission" date="2016-10" db="EMBL/GenBank/DDBJ databases">
        <authorList>
            <person name="de Groot N.N."/>
        </authorList>
    </citation>
    <scope>NUCLEOTIDE SEQUENCE [LARGE SCALE GENOMIC DNA]</scope>
    <source>
        <strain evidence="6 7">DSM 44637</strain>
    </source>
</reference>
<evidence type="ECO:0000256" key="2">
    <source>
        <dbReference type="ARBA" id="ARBA00022679"/>
    </source>
</evidence>
<evidence type="ECO:0000256" key="1">
    <source>
        <dbReference type="ARBA" id="ARBA00010688"/>
    </source>
</evidence>
<evidence type="ECO:0000256" key="4">
    <source>
        <dbReference type="RuleBase" id="RU003704"/>
    </source>
</evidence>
<evidence type="ECO:0000259" key="5">
    <source>
        <dbReference type="Pfam" id="PF00294"/>
    </source>
</evidence>
<dbReference type="InterPro" id="IPR011611">
    <property type="entry name" value="PfkB_dom"/>
</dbReference>
<dbReference type="PROSITE" id="PS00584">
    <property type="entry name" value="PFKB_KINASES_2"/>
    <property type="match status" value="1"/>
</dbReference>
<evidence type="ECO:0000256" key="3">
    <source>
        <dbReference type="ARBA" id="ARBA00022777"/>
    </source>
</evidence>
<dbReference type="PROSITE" id="PS00583">
    <property type="entry name" value="PFKB_KINASES_1"/>
    <property type="match status" value="1"/>
</dbReference>
<dbReference type="InterPro" id="IPR002139">
    <property type="entry name" value="Ribo/fructo_kinase"/>
</dbReference>
<dbReference type="PANTHER" id="PTHR10584">
    <property type="entry name" value="SUGAR KINASE"/>
    <property type="match status" value="1"/>
</dbReference>
<evidence type="ECO:0000313" key="6">
    <source>
        <dbReference type="EMBL" id="SFQ32125.1"/>
    </source>
</evidence>
<sequence>MRISVIGNVGLDVVVSHVDSLAPPGTEKLVENATIRVGGSAGNTSMKLAALGVEHELHASLGDDATAAAVRVLLEDGGVDCSRLITTPGAPTAVTVATQSPRRDRSFLTAEGHLAFYDRACVPDDALDADFVLLTGYFTTPALHGDPTEDMLRRVRAHGGRTCFDPGSDPEGWQPATVATLHSLLPLVDVFLPNAQELSVLGGSDDPRTAATALHERSGGRVVAKLGPEGCLVAGPGPVVACRARPVPNPDTTGAGDAFNAGLLYGLVHRMPWPQAARTATDVATDAVARHRRAAERE</sequence>
<dbReference type="GO" id="GO:0005829">
    <property type="term" value="C:cytosol"/>
    <property type="evidence" value="ECO:0007669"/>
    <property type="project" value="TreeGrafter"/>
</dbReference>
<dbReference type="Pfam" id="PF00294">
    <property type="entry name" value="PfkB"/>
    <property type="match status" value="1"/>
</dbReference>
<proteinExistence type="inferred from homology"/>
<dbReference type="GO" id="GO:0016301">
    <property type="term" value="F:kinase activity"/>
    <property type="evidence" value="ECO:0007669"/>
    <property type="project" value="UniProtKB-KW"/>
</dbReference>
<dbReference type="Gene3D" id="3.40.1190.20">
    <property type="match status" value="1"/>
</dbReference>
<evidence type="ECO:0000313" key="7">
    <source>
        <dbReference type="Proteomes" id="UP000199137"/>
    </source>
</evidence>
<dbReference type="GO" id="GO:0006796">
    <property type="term" value="P:phosphate-containing compound metabolic process"/>
    <property type="evidence" value="ECO:0007669"/>
    <property type="project" value="UniProtKB-ARBA"/>
</dbReference>